<dbReference type="Pfam" id="PF03403">
    <property type="entry name" value="PAF-AH_p_II"/>
    <property type="match status" value="1"/>
</dbReference>
<dbReference type="Gene3D" id="3.40.50.1820">
    <property type="entry name" value="alpha/beta hydrolase"/>
    <property type="match status" value="1"/>
</dbReference>
<feature type="chain" id="PRO_5040811915" description="1-alkyl-2-acetylglycerophosphocholine esterase" evidence="5">
    <location>
        <begin position="21"/>
        <end position="318"/>
    </location>
</feature>
<dbReference type="Proteomes" id="UP001165122">
    <property type="component" value="Unassembled WGS sequence"/>
</dbReference>
<dbReference type="EMBL" id="BRXW01000116">
    <property type="protein sequence ID" value="GMI07996.1"/>
    <property type="molecule type" value="Genomic_DNA"/>
</dbReference>
<keyword evidence="4" id="KW-0443">Lipid metabolism</keyword>
<accession>A0A9W7CNK0</accession>
<reference evidence="7" key="1">
    <citation type="journal article" date="2023" name="Commun. Biol.">
        <title>Genome analysis of Parmales, the sister group of diatoms, reveals the evolutionary specialization of diatoms from phago-mixotrophs to photoautotrophs.</title>
        <authorList>
            <person name="Ban H."/>
            <person name="Sato S."/>
            <person name="Yoshikawa S."/>
            <person name="Yamada K."/>
            <person name="Nakamura Y."/>
            <person name="Ichinomiya M."/>
            <person name="Sato N."/>
            <person name="Blanc-Mathieu R."/>
            <person name="Endo H."/>
            <person name="Kuwata A."/>
            <person name="Ogata H."/>
        </authorList>
    </citation>
    <scope>NUCLEOTIDE SEQUENCE [LARGE SCALE GENOMIC DNA]</scope>
    <source>
        <strain evidence="7">NIES 3700</strain>
    </source>
</reference>
<evidence type="ECO:0000256" key="1">
    <source>
        <dbReference type="ARBA" id="ARBA00013201"/>
    </source>
</evidence>
<evidence type="ECO:0000256" key="4">
    <source>
        <dbReference type="ARBA" id="ARBA00023098"/>
    </source>
</evidence>
<dbReference type="SUPFAM" id="SSF53474">
    <property type="entry name" value="alpha/beta-Hydrolases"/>
    <property type="match status" value="1"/>
</dbReference>
<keyword evidence="5" id="KW-0732">Signal</keyword>
<keyword evidence="3" id="KW-0442">Lipid degradation</keyword>
<keyword evidence="2" id="KW-0378">Hydrolase</keyword>
<evidence type="ECO:0000256" key="5">
    <source>
        <dbReference type="SAM" id="SignalP"/>
    </source>
</evidence>
<dbReference type="PANTHER" id="PTHR10272:SF0">
    <property type="entry name" value="PLATELET-ACTIVATING FACTOR ACETYLHYDROLASE"/>
    <property type="match status" value="1"/>
</dbReference>
<evidence type="ECO:0000313" key="6">
    <source>
        <dbReference type="EMBL" id="GMI07996.1"/>
    </source>
</evidence>
<dbReference type="EC" id="3.1.1.47" evidence="1"/>
<evidence type="ECO:0000256" key="3">
    <source>
        <dbReference type="ARBA" id="ARBA00022963"/>
    </source>
</evidence>
<evidence type="ECO:0000256" key="2">
    <source>
        <dbReference type="ARBA" id="ARBA00022801"/>
    </source>
</evidence>
<dbReference type="GO" id="GO:0016042">
    <property type="term" value="P:lipid catabolic process"/>
    <property type="evidence" value="ECO:0007669"/>
    <property type="project" value="UniProtKB-KW"/>
</dbReference>
<protein>
    <recommendedName>
        <fullName evidence="1">1-alkyl-2-acetylglycerophosphocholine esterase</fullName>
        <ecNumber evidence="1">3.1.1.47</ecNumber>
    </recommendedName>
</protein>
<feature type="signal peptide" evidence="5">
    <location>
        <begin position="1"/>
        <end position="20"/>
    </location>
</feature>
<proteinExistence type="predicted"/>
<dbReference type="InterPro" id="IPR029058">
    <property type="entry name" value="AB_hydrolase_fold"/>
</dbReference>
<evidence type="ECO:0000313" key="7">
    <source>
        <dbReference type="Proteomes" id="UP001165122"/>
    </source>
</evidence>
<organism evidence="6 7">
    <name type="scientific">Triparma laevis f. longispina</name>
    <dbReference type="NCBI Taxonomy" id="1714387"/>
    <lineage>
        <taxon>Eukaryota</taxon>
        <taxon>Sar</taxon>
        <taxon>Stramenopiles</taxon>
        <taxon>Ochrophyta</taxon>
        <taxon>Bolidophyceae</taxon>
        <taxon>Parmales</taxon>
        <taxon>Triparmaceae</taxon>
        <taxon>Triparma</taxon>
    </lineage>
</organism>
<dbReference type="AlphaFoldDB" id="A0A9W7CNK0"/>
<dbReference type="GO" id="GO:0003847">
    <property type="term" value="F:1-alkyl-2-acetylglycerophosphocholine esterase activity"/>
    <property type="evidence" value="ECO:0007669"/>
    <property type="project" value="UniProtKB-EC"/>
</dbReference>
<sequence>MIGPECFLLLLLLFLPSTSPFNVAYTPLTLPVKTTQIPLAIWTPTFSTPSSHPTSTYPYSISIPRIVKLLIGLPLPNFSFMLKQFEIPSSSLFNAPIAHEKPRPLVIVSHGYLGSRFDLTSYCEGLASKGIIAVAPEFPESLSASYEIGDVRREEIVTKTIEEFKGKYNIGGIGFLGHSLGTGLTLNYGMEEECPRCAIAGFRGLTDASKNDNILIIASDNDAVCPGSYIRPRFTEASLESPKIKSLFSTRWNHISYLNEKTNECMVDFLKPLLPIARGLKVPLLDFDIYEEVMDGGECGEETVPVVVDFFRNCFKYE</sequence>
<comment type="caution">
    <text evidence="6">The sequence shown here is derived from an EMBL/GenBank/DDBJ whole genome shotgun (WGS) entry which is preliminary data.</text>
</comment>
<name>A0A9W7CNK0_9STRA</name>
<dbReference type="PANTHER" id="PTHR10272">
    <property type="entry name" value="PLATELET-ACTIVATING FACTOR ACETYLHYDROLASE"/>
    <property type="match status" value="1"/>
</dbReference>
<gene>
    <name evidence="6" type="ORF">TrLO_g99</name>
</gene>
<keyword evidence="7" id="KW-1185">Reference proteome</keyword>
<dbReference type="OrthoDB" id="568099at2759"/>